<accession>A0ABS9YGC6</accession>
<proteinExistence type="predicted"/>
<protein>
    <submittedName>
        <fullName evidence="1">Uncharacterized protein</fullName>
    </submittedName>
</protein>
<dbReference type="Proteomes" id="UP001165269">
    <property type="component" value="Unassembled WGS sequence"/>
</dbReference>
<comment type="caution">
    <text evidence="1">The sequence shown here is derived from an EMBL/GenBank/DDBJ whole genome shotgun (WGS) entry which is preliminary data.</text>
</comment>
<sequence length="98" mass="10354">MSTPTLPRRPRPTLASVTAANVQLRRQLAALWRDHDELLAAARTAVSAFYDGAPLPLAVLIDTLDRLGAAPEYAPQLTEAALAAVDGQAPALSGRRIA</sequence>
<reference evidence="1" key="1">
    <citation type="submission" date="2022-03" db="EMBL/GenBank/DDBJ databases">
        <title>Streptomyces 7R015 and 7R016 isolated from Barleria lupulina in Thailand.</title>
        <authorList>
            <person name="Kanchanasin P."/>
            <person name="Phongsopitanun W."/>
            <person name="Tanasupawat S."/>
        </authorList>
    </citation>
    <scope>NUCLEOTIDE SEQUENCE</scope>
    <source>
        <strain evidence="1">7R015</strain>
    </source>
</reference>
<dbReference type="RefSeq" id="WP_242772630.1">
    <property type="nucleotide sequence ID" value="NZ_JALDAY010000011.1"/>
</dbReference>
<dbReference type="EMBL" id="JALDAY010000011">
    <property type="protein sequence ID" value="MCI3276249.1"/>
    <property type="molecule type" value="Genomic_DNA"/>
</dbReference>
<evidence type="ECO:0000313" key="1">
    <source>
        <dbReference type="EMBL" id="MCI3276249.1"/>
    </source>
</evidence>
<keyword evidence="2" id="KW-1185">Reference proteome</keyword>
<name>A0ABS9YGC6_9ACTN</name>
<gene>
    <name evidence="1" type="ORF">MQP27_34750</name>
</gene>
<organism evidence="1 2">
    <name type="scientific">Streptomyces cylindrosporus</name>
    <dbReference type="NCBI Taxonomy" id="2927583"/>
    <lineage>
        <taxon>Bacteria</taxon>
        <taxon>Bacillati</taxon>
        <taxon>Actinomycetota</taxon>
        <taxon>Actinomycetes</taxon>
        <taxon>Kitasatosporales</taxon>
        <taxon>Streptomycetaceae</taxon>
        <taxon>Streptomyces</taxon>
    </lineage>
</organism>
<evidence type="ECO:0000313" key="2">
    <source>
        <dbReference type="Proteomes" id="UP001165269"/>
    </source>
</evidence>